<keyword evidence="3 5" id="KW-0418">Kinase</keyword>
<keyword evidence="1 3" id="KW-0547">Nucleotide-binding</keyword>
<name>A0ABU3FBV8_9ENTE</name>
<keyword evidence="3" id="KW-0173">Coenzyme A biosynthesis</keyword>
<dbReference type="Pfam" id="PF01121">
    <property type="entry name" value="CoaE"/>
    <property type="match status" value="1"/>
</dbReference>
<evidence type="ECO:0000256" key="3">
    <source>
        <dbReference type="HAMAP-Rule" id="MF_00376"/>
    </source>
</evidence>
<comment type="catalytic activity">
    <reaction evidence="3">
        <text>3'-dephospho-CoA + ATP = ADP + CoA + H(+)</text>
        <dbReference type="Rhea" id="RHEA:18245"/>
        <dbReference type="ChEBI" id="CHEBI:15378"/>
        <dbReference type="ChEBI" id="CHEBI:30616"/>
        <dbReference type="ChEBI" id="CHEBI:57287"/>
        <dbReference type="ChEBI" id="CHEBI:57328"/>
        <dbReference type="ChEBI" id="CHEBI:456216"/>
        <dbReference type="EC" id="2.7.1.24"/>
    </reaction>
</comment>
<gene>
    <name evidence="3 5" type="primary">coaE</name>
    <name evidence="5" type="ORF">P7H27_10360</name>
</gene>
<dbReference type="PANTHER" id="PTHR10695:SF46">
    <property type="entry name" value="BIFUNCTIONAL COENZYME A SYNTHASE-RELATED"/>
    <property type="match status" value="1"/>
</dbReference>
<dbReference type="Gene3D" id="3.40.50.300">
    <property type="entry name" value="P-loop containing nucleotide triphosphate hydrolases"/>
    <property type="match status" value="1"/>
</dbReference>
<evidence type="ECO:0000256" key="2">
    <source>
        <dbReference type="ARBA" id="ARBA00022840"/>
    </source>
</evidence>
<comment type="similarity">
    <text evidence="3">Belongs to the CoaE family.</text>
</comment>
<dbReference type="EMBL" id="JARQAJ010000006">
    <property type="protein sequence ID" value="MDT2760164.1"/>
    <property type="molecule type" value="Genomic_DNA"/>
</dbReference>
<dbReference type="PANTHER" id="PTHR10695">
    <property type="entry name" value="DEPHOSPHO-COA KINASE-RELATED"/>
    <property type="match status" value="1"/>
</dbReference>
<comment type="caution">
    <text evidence="5">The sequence shown here is derived from an EMBL/GenBank/DDBJ whole genome shotgun (WGS) entry which is preliminary data.</text>
</comment>
<organism evidence="5 6">
    <name type="scientific">Enterococcus xiangfangensis</name>
    <dbReference type="NCBI Taxonomy" id="1296537"/>
    <lineage>
        <taxon>Bacteria</taxon>
        <taxon>Bacillati</taxon>
        <taxon>Bacillota</taxon>
        <taxon>Bacilli</taxon>
        <taxon>Lactobacillales</taxon>
        <taxon>Enterococcaceae</taxon>
        <taxon>Enterococcus</taxon>
    </lineage>
</organism>
<dbReference type="GO" id="GO:0004140">
    <property type="term" value="F:dephospho-CoA kinase activity"/>
    <property type="evidence" value="ECO:0007669"/>
    <property type="project" value="UniProtKB-EC"/>
</dbReference>
<comment type="pathway">
    <text evidence="3">Cofactor biosynthesis; coenzyme A biosynthesis; CoA from (R)-pantothenate: step 5/5.</text>
</comment>
<protein>
    <recommendedName>
        <fullName evidence="3 4">Dephospho-CoA kinase</fullName>
        <ecNumber evidence="3 4">2.7.1.24</ecNumber>
    </recommendedName>
    <alternativeName>
        <fullName evidence="3">Dephosphocoenzyme A kinase</fullName>
    </alternativeName>
</protein>
<dbReference type="InterPro" id="IPR027417">
    <property type="entry name" value="P-loop_NTPase"/>
</dbReference>
<dbReference type="PROSITE" id="PS51219">
    <property type="entry name" value="DPCK"/>
    <property type="match status" value="1"/>
</dbReference>
<evidence type="ECO:0000256" key="4">
    <source>
        <dbReference type="NCBIfam" id="TIGR00152"/>
    </source>
</evidence>
<dbReference type="Proteomes" id="UP001181046">
    <property type="component" value="Unassembled WGS sequence"/>
</dbReference>
<dbReference type="SUPFAM" id="SSF52540">
    <property type="entry name" value="P-loop containing nucleoside triphosphate hydrolases"/>
    <property type="match status" value="1"/>
</dbReference>
<dbReference type="InterPro" id="IPR001977">
    <property type="entry name" value="Depp_CoAkinase"/>
</dbReference>
<accession>A0ABU3FBV8</accession>
<comment type="function">
    <text evidence="3">Catalyzes the phosphorylation of the 3'-hydroxyl group of dephosphocoenzyme A to form coenzyme A.</text>
</comment>
<dbReference type="NCBIfam" id="TIGR00152">
    <property type="entry name" value="dephospho-CoA kinase"/>
    <property type="match status" value="1"/>
</dbReference>
<keyword evidence="3 5" id="KW-0808">Transferase</keyword>
<keyword evidence="2 3" id="KW-0067">ATP-binding</keyword>
<dbReference type="HAMAP" id="MF_00376">
    <property type="entry name" value="Dephospho_CoA_kinase"/>
    <property type="match status" value="1"/>
</dbReference>
<proteinExistence type="inferred from homology"/>
<keyword evidence="3" id="KW-0963">Cytoplasm</keyword>
<dbReference type="EC" id="2.7.1.24" evidence="3 4"/>
<dbReference type="CDD" id="cd02022">
    <property type="entry name" value="DPCK"/>
    <property type="match status" value="1"/>
</dbReference>
<evidence type="ECO:0000313" key="5">
    <source>
        <dbReference type="EMBL" id="MDT2760164.1"/>
    </source>
</evidence>
<evidence type="ECO:0000313" key="6">
    <source>
        <dbReference type="Proteomes" id="UP001181046"/>
    </source>
</evidence>
<keyword evidence="6" id="KW-1185">Reference proteome</keyword>
<dbReference type="RefSeq" id="WP_311830239.1">
    <property type="nucleotide sequence ID" value="NZ_JARQAJ010000006.1"/>
</dbReference>
<comment type="subcellular location">
    <subcellularLocation>
        <location evidence="3">Cytoplasm</location>
    </subcellularLocation>
</comment>
<evidence type="ECO:0000256" key="1">
    <source>
        <dbReference type="ARBA" id="ARBA00022741"/>
    </source>
</evidence>
<reference evidence="5" key="1">
    <citation type="submission" date="2023-03" db="EMBL/GenBank/DDBJ databases">
        <authorList>
            <person name="Shen W."/>
            <person name="Cai J."/>
        </authorList>
    </citation>
    <scope>NUCLEOTIDE SEQUENCE</scope>
    <source>
        <strain evidence="5">P66-3</strain>
    </source>
</reference>
<sequence>MSFILGITGGIASGKTTVVNFFKAKGFPIIDGDMVAREVVEPGTDGLEAVKQAFGTTILQSDGRLDRKKLGTIIFQDEKKRRLLDKTLDPFIRGEIKRQIQAAKKTAGLVIADIPLLYEGHYEAMMDAIAVVYVTPNIQLDRLMTRNDLTKKAALERINSQLSLEEKKKRATIVFDNCGSQETTHKQVSDWLKENKFVS</sequence>
<feature type="binding site" evidence="3">
    <location>
        <begin position="12"/>
        <end position="17"/>
    </location>
    <ligand>
        <name>ATP</name>
        <dbReference type="ChEBI" id="CHEBI:30616"/>
    </ligand>
</feature>